<comment type="caution">
    <text evidence="1">The sequence shown here is derived from an EMBL/GenBank/DDBJ whole genome shotgun (WGS) entry which is preliminary data.</text>
</comment>
<accession>A0A520KRP1</accession>
<dbReference type="InterPro" id="IPR007438">
    <property type="entry name" value="DUF488"/>
</dbReference>
<dbReference type="AlphaFoldDB" id="A0A520KRP1"/>
<gene>
    <name evidence="1" type="ORF">EF806_03685</name>
</gene>
<proteinExistence type="predicted"/>
<protein>
    <submittedName>
        <fullName evidence="1">DUF488 domain-containing protein</fullName>
    </submittedName>
</protein>
<dbReference type="EMBL" id="RXIF01000006">
    <property type="protein sequence ID" value="RZN64456.1"/>
    <property type="molecule type" value="Genomic_DNA"/>
</dbReference>
<organism evidence="1 2">
    <name type="scientific">Methanoliparum thermophilum</name>
    <dbReference type="NCBI Taxonomy" id="2491083"/>
    <lineage>
        <taxon>Archaea</taxon>
        <taxon>Methanobacteriati</taxon>
        <taxon>Methanobacteriota</taxon>
        <taxon>Candidatus Methanoliparia</taxon>
        <taxon>Candidatus Methanoliparales</taxon>
        <taxon>Candidatus Methanoliparaceae</taxon>
        <taxon>Candidatus Methanoliparum</taxon>
    </lineage>
</organism>
<name>A0A520KRP1_METT2</name>
<sequence>MAVNMKIYTFGHSARSLEDFQSALNLAQIDLLVDIRKKPQSRYYPHFNKNNLEEIFKDKYIFGGDSLGGSPEFHNDLLEYIQNRGENKNNSTNKLFILIDTNLKEKIFSQDQQFSNNEKRKFWITSNFLAKYISETSQNKAVHFLEELFDKFPNKKICFFCSEKDPMHCHRYHLLEKKWLQKFSDIEVVHIEDLIDKNSKTSNEQTTLFTLEE</sequence>
<evidence type="ECO:0000313" key="2">
    <source>
        <dbReference type="Proteomes" id="UP000317158"/>
    </source>
</evidence>
<dbReference type="PANTHER" id="PTHR39337:SF1">
    <property type="entry name" value="BLR5642 PROTEIN"/>
    <property type="match status" value="1"/>
</dbReference>
<dbReference type="PANTHER" id="PTHR39337">
    <property type="entry name" value="BLR5642 PROTEIN"/>
    <property type="match status" value="1"/>
</dbReference>
<dbReference type="Proteomes" id="UP000317158">
    <property type="component" value="Unassembled WGS sequence"/>
</dbReference>
<dbReference type="Pfam" id="PF04343">
    <property type="entry name" value="DUF488"/>
    <property type="match status" value="2"/>
</dbReference>
<evidence type="ECO:0000313" key="1">
    <source>
        <dbReference type="EMBL" id="RZN64456.1"/>
    </source>
</evidence>
<reference evidence="1 2" key="1">
    <citation type="journal article" date="2019" name="Nat. Microbiol.">
        <title>Wide diversity of methane and short-chain alkane metabolisms in uncultured archaea.</title>
        <authorList>
            <person name="Borrel G."/>
            <person name="Adam P.S."/>
            <person name="McKay L.J."/>
            <person name="Chen L.X."/>
            <person name="Sierra-Garcia I.N."/>
            <person name="Sieber C.M."/>
            <person name="Letourneur Q."/>
            <person name="Ghozlane A."/>
            <person name="Andersen G.L."/>
            <person name="Li W.J."/>
            <person name="Hallam S.J."/>
            <person name="Muyzer G."/>
            <person name="de Oliveira V.M."/>
            <person name="Inskeep W.P."/>
            <person name="Banfield J.F."/>
            <person name="Gribaldo S."/>
        </authorList>
    </citation>
    <scope>NUCLEOTIDE SEQUENCE [LARGE SCALE GENOMIC DNA]</scope>
    <source>
        <strain evidence="1">NM1a</strain>
    </source>
</reference>